<reference evidence="1 2" key="1">
    <citation type="journal article" date="2011" name="Front. Microbiol.">
        <title>Genomic signatures of strain selection and enhancement in Bacillus atrophaeus var. globigii, a historical biowarfare simulant.</title>
        <authorList>
            <person name="Gibbons H.S."/>
            <person name="Broomall S.M."/>
            <person name="McNew L.A."/>
            <person name="Daligault H."/>
            <person name="Chapman C."/>
            <person name="Bruce D."/>
            <person name="Karavis M."/>
            <person name="Krepps M."/>
            <person name="McGregor P.A."/>
            <person name="Hong C."/>
            <person name="Park K.H."/>
            <person name="Akmal A."/>
            <person name="Feldman A."/>
            <person name="Lin J.S."/>
            <person name="Chang W.E."/>
            <person name="Higgs B.W."/>
            <person name="Demirev P."/>
            <person name="Lindquist J."/>
            <person name="Liem A."/>
            <person name="Fochler E."/>
            <person name="Read T.D."/>
            <person name="Tapia R."/>
            <person name="Johnson S."/>
            <person name="Bishop-Lilly K.A."/>
            <person name="Detter C."/>
            <person name="Han C."/>
            <person name="Sozhamannan S."/>
            <person name="Rosenzweig C.N."/>
            <person name="Skowronski E.W."/>
        </authorList>
    </citation>
    <scope>NUCLEOTIDE SEQUENCE [LARGE SCALE GENOMIC DNA]</scope>
    <source>
        <strain evidence="1 2">CL-SP19</strain>
    </source>
</reference>
<proteinExistence type="predicted"/>
<keyword evidence="2" id="KW-1185">Reference proteome</keyword>
<dbReference type="Proteomes" id="UP000287908">
    <property type="component" value="Unassembled WGS sequence"/>
</dbReference>
<sequence>MSKNLVAVITGDIVDSSQIEVKAYNTVLEHLTKVLKQLAKSREMHFDVFRGDEFQIILTFPKEALFVASIIRLSLKSAKIDVRQSIAVAEIDKMRDDVKSSTGEAFVMSGRNLDKMKSELFIFSSSDSSLHRHLGVTVKILDAHLSSLTKTEAEVLSCFLQHDNESHANLGNRLKKSRANTTKLLNASHYTAVLEYLTYAGDLISEAKA</sequence>
<dbReference type="OrthoDB" id="7064118at2"/>
<comment type="caution">
    <text evidence="1">The sequence shown here is derived from an EMBL/GenBank/DDBJ whole genome shotgun (WGS) entry which is preliminary data.</text>
</comment>
<organism evidence="1 2">
    <name type="scientific">Idiomarina seosinensis</name>
    <dbReference type="NCBI Taxonomy" id="281739"/>
    <lineage>
        <taxon>Bacteria</taxon>
        <taxon>Pseudomonadati</taxon>
        <taxon>Pseudomonadota</taxon>
        <taxon>Gammaproteobacteria</taxon>
        <taxon>Alteromonadales</taxon>
        <taxon>Idiomarinaceae</taxon>
        <taxon>Idiomarina</taxon>
    </lineage>
</organism>
<gene>
    <name evidence="1" type="ORF">CWI81_10185</name>
</gene>
<evidence type="ECO:0000313" key="2">
    <source>
        <dbReference type="Proteomes" id="UP000287908"/>
    </source>
</evidence>
<dbReference type="EMBL" id="PIQF01000003">
    <property type="protein sequence ID" value="RUO75332.1"/>
    <property type="molecule type" value="Genomic_DNA"/>
</dbReference>
<evidence type="ECO:0008006" key="3">
    <source>
        <dbReference type="Google" id="ProtNLM"/>
    </source>
</evidence>
<accession>A0A432ZD84</accession>
<name>A0A432ZD84_9GAMM</name>
<dbReference type="RefSeq" id="WP_126785205.1">
    <property type="nucleotide sequence ID" value="NZ_PIQF01000003.1"/>
</dbReference>
<protein>
    <recommendedName>
        <fullName evidence="3">GGDEF domain-containing protein</fullName>
    </recommendedName>
</protein>
<evidence type="ECO:0000313" key="1">
    <source>
        <dbReference type="EMBL" id="RUO75332.1"/>
    </source>
</evidence>
<dbReference type="AlphaFoldDB" id="A0A432ZD84"/>